<name>A0ABS8JLS3_9GAMM</name>
<evidence type="ECO:0000256" key="7">
    <source>
        <dbReference type="ARBA" id="ARBA00022927"/>
    </source>
</evidence>
<dbReference type="InterPro" id="IPR006260">
    <property type="entry name" value="TonB/TolA_C"/>
</dbReference>
<evidence type="ECO:0000256" key="6">
    <source>
        <dbReference type="ARBA" id="ARBA00022692"/>
    </source>
</evidence>
<evidence type="ECO:0000256" key="10">
    <source>
        <dbReference type="RuleBase" id="RU362123"/>
    </source>
</evidence>
<keyword evidence="9" id="KW-0472">Membrane</keyword>
<dbReference type="PANTHER" id="PTHR33446">
    <property type="entry name" value="PROTEIN TONB-RELATED"/>
    <property type="match status" value="1"/>
</dbReference>
<feature type="compositionally biased region" description="Pro residues" evidence="11">
    <location>
        <begin position="72"/>
        <end position="83"/>
    </location>
</feature>
<comment type="function">
    <text evidence="10">Interacts with outer membrane receptor proteins that carry out high-affinity binding and energy dependent uptake into the periplasmic space of specific substrates. It could act to transduce energy from the cytoplasmic membrane to specific energy-requiring processes in the outer membrane, resulting in the release into the periplasm of ligands bound by these outer membrane proteins.</text>
</comment>
<organism evidence="13 14">
    <name type="scientific">Noviluteimonas lactosilytica</name>
    <dbReference type="NCBI Taxonomy" id="2888523"/>
    <lineage>
        <taxon>Bacteria</taxon>
        <taxon>Pseudomonadati</taxon>
        <taxon>Pseudomonadota</taxon>
        <taxon>Gammaproteobacteria</taxon>
        <taxon>Lysobacterales</taxon>
        <taxon>Lysobacteraceae</taxon>
        <taxon>Noviluteimonas</taxon>
    </lineage>
</organism>
<dbReference type="NCBIfam" id="TIGR01352">
    <property type="entry name" value="tonB_Cterm"/>
    <property type="match status" value="1"/>
</dbReference>
<dbReference type="EMBL" id="JAJGAK010000005">
    <property type="protein sequence ID" value="MCC8364563.1"/>
    <property type="molecule type" value="Genomic_DNA"/>
</dbReference>
<dbReference type="InterPro" id="IPR003538">
    <property type="entry name" value="TonB"/>
</dbReference>
<comment type="subcellular location">
    <subcellularLocation>
        <location evidence="1 10">Cell inner membrane</location>
        <topology evidence="1 10">Single-pass membrane protein</topology>
        <orientation evidence="1 10">Periplasmic side</orientation>
    </subcellularLocation>
</comment>
<evidence type="ECO:0000256" key="1">
    <source>
        <dbReference type="ARBA" id="ARBA00004383"/>
    </source>
</evidence>
<keyword evidence="8" id="KW-1133">Transmembrane helix</keyword>
<dbReference type="PRINTS" id="PR01374">
    <property type="entry name" value="TONBPROTEIN"/>
</dbReference>
<gene>
    <name evidence="13" type="ORF">LK996_15940</name>
</gene>
<feature type="compositionally biased region" description="Low complexity" evidence="11">
    <location>
        <begin position="86"/>
        <end position="96"/>
    </location>
</feature>
<evidence type="ECO:0000256" key="2">
    <source>
        <dbReference type="ARBA" id="ARBA00006555"/>
    </source>
</evidence>
<keyword evidence="14" id="KW-1185">Reference proteome</keyword>
<evidence type="ECO:0000256" key="11">
    <source>
        <dbReference type="SAM" id="MobiDB-lite"/>
    </source>
</evidence>
<dbReference type="Gene3D" id="3.30.1150.10">
    <property type="match status" value="1"/>
</dbReference>
<feature type="domain" description="TonB C-terminal" evidence="12">
    <location>
        <begin position="134"/>
        <end position="225"/>
    </location>
</feature>
<evidence type="ECO:0000256" key="8">
    <source>
        <dbReference type="ARBA" id="ARBA00022989"/>
    </source>
</evidence>
<comment type="caution">
    <text evidence="13">The sequence shown here is derived from an EMBL/GenBank/DDBJ whole genome shotgun (WGS) entry which is preliminary data.</text>
</comment>
<keyword evidence="6" id="KW-0812">Transmembrane</keyword>
<evidence type="ECO:0000256" key="5">
    <source>
        <dbReference type="ARBA" id="ARBA00022519"/>
    </source>
</evidence>
<evidence type="ECO:0000256" key="4">
    <source>
        <dbReference type="ARBA" id="ARBA00022475"/>
    </source>
</evidence>
<protein>
    <recommendedName>
        <fullName evidence="10">Protein TonB</fullName>
    </recommendedName>
</protein>
<keyword evidence="4 10" id="KW-1003">Cell membrane</keyword>
<dbReference type="PROSITE" id="PS52015">
    <property type="entry name" value="TONB_CTD"/>
    <property type="match status" value="1"/>
</dbReference>
<proteinExistence type="inferred from homology"/>
<dbReference type="Pfam" id="PF03544">
    <property type="entry name" value="TonB_C"/>
    <property type="match status" value="1"/>
</dbReference>
<dbReference type="Proteomes" id="UP001165293">
    <property type="component" value="Unassembled WGS sequence"/>
</dbReference>
<dbReference type="PANTHER" id="PTHR33446:SF2">
    <property type="entry name" value="PROTEIN TONB"/>
    <property type="match status" value="1"/>
</dbReference>
<sequence>MSQTLAAPLHRNAQFGHLLVERPSAARITAYAGVIALHVGALMLLLMPMAPPEALPAEEQVIQPFWLPPKIEVPPPPPPPTDRIPPRTTTTPRTTAPIEQPPILVEESVDIAPPPDPNPDTATVIESIQPPGPLAGASLEYVRASPPPYPKDAERRRIEGTVVLEVLVDVDGRPIDVRVQTSSGSRSLDEAARKHVLKRWLFRPAMQGGRAVQAVGLVPVQFTMR</sequence>
<feature type="region of interest" description="Disordered" evidence="11">
    <location>
        <begin position="72"/>
        <end position="96"/>
    </location>
</feature>
<evidence type="ECO:0000256" key="3">
    <source>
        <dbReference type="ARBA" id="ARBA00022448"/>
    </source>
</evidence>
<dbReference type="RefSeq" id="WP_230528360.1">
    <property type="nucleotide sequence ID" value="NZ_JAJGAK010000005.1"/>
</dbReference>
<reference evidence="13" key="1">
    <citation type="submission" date="2021-10" db="EMBL/GenBank/DDBJ databases">
        <authorList>
            <person name="Lyu M."/>
            <person name="Wang X."/>
            <person name="Meng X."/>
            <person name="Xu K."/>
        </authorList>
    </citation>
    <scope>NUCLEOTIDE SEQUENCE</scope>
    <source>
        <strain evidence="13">A6</strain>
    </source>
</reference>
<evidence type="ECO:0000256" key="9">
    <source>
        <dbReference type="ARBA" id="ARBA00023136"/>
    </source>
</evidence>
<dbReference type="SUPFAM" id="SSF74653">
    <property type="entry name" value="TolA/TonB C-terminal domain"/>
    <property type="match status" value="1"/>
</dbReference>
<comment type="similarity">
    <text evidence="2 10">Belongs to the TonB family.</text>
</comment>
<accession>A0ABS8JLS3</accession>
<keyword evidence="3 10" id="KW-0813">Transport</keyword>
<evidence type="ECO:0000313" key="13">
    <source>
        <dbReference type="EMBL" id="MCC8364563.1"/>
    </source>
</evidence>
<keyword evidence="7 10" id="KW-0653">Protein transport</keyword>
<evidence type="ECO:0000259" key="12">
    <source>
        <dbReference type="PROSITE" id="PS52015"/>
    </source>
</evidence>
<keyword evidence="10" id="KW-0735">Signal-anchor</keyword>
<evidence type="ECO:0000313" key="14">
    <source>
        <dbReference type="Proteomes" id="UP001165293"/>
    </source>
</evidence>
<dbReference type="InterPro" id="IPR051045">
    <property type="entry name" value="TonB-dependent_transducer"/>
</dbReference>
<keyword evidence="5 10" id="KW-0997">Cell inner membrane</keyword>
<dbReference type="InterPro" id="IPR037682">
    <property type="entry name" value="TonB_C"/>
</dbReference>